<comment type="caution">
    <text evidence="2">The sequence shown here is derived from an EMBL/GenBank/DDBJ whole genome shotgun (WGS) entry which is preliminary data.</text>
</comment>
<dbReference type="PANTHER" id="PTHR33164:SF43">
    <property type="entry name" value="HTH-TYPE TRANSCRIPTIONAL REPRESSOR YETL"/>
    <property type="match status" value="1"/>
</dbReference>
<name>A0A0B1Q380_9HYPH</name>
<organism evidence="2 3">
    <name type="scientific">Aureimonas altamirensis</name>
    <dbReference type="NCBI Taxonomy" id="370622"/>
    <lineage>
        <taxon>Bacteria</taxon>
        <taxon>Pseudomonadati</taxon>
        <taxon>Pseudomonadota</taxon>
        <taxon>Alphaproteobacteria</taxon>
        <taxon>Hyphomicrobiales</taxon>
        <taxon>Aurantimonadaceae</taxon>
        <taxon>Aureimonas</taxon>
    </lineage>
</organism>
<feature type="domain" description="HTH marR-type" evidence="1">
    <location>
        <begin position="1"/>
        <end position="125"/>
    </location>
</feature>
<evidence type="ECO:0000259" key="1">
    <source>
        <dbReference type="PROSITE" id="PS50995"/>
    </source>
</evidence>
<accession>A0A0B1Q380</accession>
<evidence type="ECO:0000313" key="3">
    <source>
        <dbReference type="Proteomes" id="UP000030826"/>
    </source>
</evidence>
<reference evidence="2 3" key="1">
    <citation type="submission" date="2014-09" db="EMBL/GenBank/DDBJ databases">
        <title>Isolation and characterization of Aurantimonas altamirensis ON-56566 from clinical sample following a dog bite.</title>
        <authorList>
            <person name="Eshaghi A."/>
            <person name="Li A."/>
            <person name="Shahinas D."/>
            <person name="Bahn P."/>
            <person name="Kus J.V."/>
            <person name="Patel S.N."/>
        </authorList>
    </citation>
    <scope>NUCLEOTIDE SEQUENCE [LARGE SCALE GENOMIC DNA]</scope>
    <source>
        <strain evidence="2 3">ON-56566</strain>
    </source>
</reference>
<proteinExistence type="predicted"/>
<dbReference type="Gene3D" id="1.10.10.10">
    <property type="entry name" value="Winged helix-like DNA-binding domain superfamily/Winged helix DNA-binding domain"/>
    <property type="match status" value="1"/>
</dbReference>
<dbReference type="GO" id="GO:0006950">
    <property type="term" value="P:response to stress"/>
    <property type="evidence" value="ECO:0007669"/>
    <property type="project" value="TreeGrafter"/>
</dbReference>
<protein>
    <submittedName>
        <fullName evidence="2">Transcriptional regulator</fullName>
    </submittedName>
</protein>
<dbReference type="InterPro" id="IPR000835">
    <property type="entry name" value="HTH_MarR-typ"/>
</dbReference>
<dbReference type="InterPro" id="IPR036390">
    <property type="entry name" value="WH_DNA-bd_sf"/>
</dbReference>
<gene>
    <name evidence="2" type="ORF">LA66_18360</name>
</gene>
<sequence length="135" mass="14909">MSISKSTRAFLALLLSDIGLHLGQDQLIACLRHGEPMSVSTLADRIAVRPSTVSKMLDRLVEKGAVRRVVSEEDARRTMVLLTEEGAALKPRVAQVWARLESELSGGMTPEEAHAVKDAMARMDLLLAARLRRHR</sequence>
<dbReference type="EMBL" id="JRFJ01000006">
    <property type="protein sequence ID" value="KHJ53362.1"/>
    <property type="molecule type" value="Genomic_DNA"/>
</dbReference>
<dbReference type="GO" id="GO:0003700">
    <property type="term" value="F:DNA-binding transcription factor activity"/>
    <property type="evidence" value="ECO:0007669"/>
    <property type="project" value="InterPro"/>
</dbReference>
<dbReference type="Proteomes" id="UP000030826">
    <property type="component" value="Unassembled WGS sequence"/>
</dbReference>
<dbReference type="InterPro" id="IPR036388">
    <property type="entry name" value="WH-like_DNA-bd_sf"/>
</dbReference>
<dbReference type="PROSITE" id="PS50995">
    <property type="entry name" value="HTH_MARR_2"/>
    <property type="match status" value="1"/>
</dbReference>
<dbReference type="PANTHER" id="PTHR33164">
    <property type="entry name" value="TRANSCRIPTIONAL REGULATOR, MARR FAMILY"/>
    <property type="match status" value="1"/>
</dbReference>
<dbReference type="STRING" id="370622.LA66_18360"/>
<dbReference type="PRINTS" id="PR00598">
    <property type="entry name" value="HTHMARR"/>
</dbReference>
<dbReference type="OrthoDB" id="7906080at2"/>
<evidence type="ECO:0000313" key="2">
    <source>
        <dbReference type="EMBL" id="KHJ53362.1"/>
    </source>
</evidence>
<dbReference type="Pfam" id="PF01047">
    <property type="entry name" value="MarR"/>
    <property type="match status" value="1"/>
</dbReference>
<dbReference type="SMART" id="SM00347">
    <property type="entry name" value="HTH_MARR"/>
    <property type="match status" value="1"/>
</dbReference>
<dbReference type="InterPro" id="IPR039422">
    <property type="entry name" value="MarR/SlyA-like"/>
</dbReference>
<dbReference type="SUPFAM" id="SSF46785">
    <property type="entry name" value="Winged helix' DNA-binding domain"/>
    <property type="match status" value="1"/>
</dbReference>
<dbReference type="AlphaFoldDB" id="A0A0B1Q380"/>
<dbReference type="RefSeq" id="WP_039195653.1">
    <property type="nucleotide sequence ID" value="NZ_JAQRFV010000003.1"/>
</dbReference>